<evidence type="ECO:0000256" key="4">
    <source>
        <dbReference type="ARBA" id="ARBA00023128"/>
    </source>
</evidence>
<dbReference type="SUPFAM" id="SSF52833">
    <property type="entry name" value="Thioredoxin-like"/>
    <property type="match status" value="1"/>
</dbReference>
<dbReference type="PANTHER" id="PTHR28234">
    <property type="entry name" value="NUCLEAR CONTROL OF ATPASE PROTEIN 2"/>
    <property type="match status" value="1"/>
</dbReference>
<dbReference type="GO" id="GO:0005741">
    <property type="term" value="C:mitochondrial outer membrane"/>
    <property type="evidence" value="ECO:0007669"/>
    <property type="project" value="TreeGrafter"/>
</dbReference>
<organism evidence="8 9">
    <name type="scientific">Exophiala mesophila</name>
    <name type="common">Black yeast-like fungus</name>
    <dbReference type="NCBI Taxonomy" id="212818"/>
    <lineage>
        <taxon>Eukaryota</taxon>
        <taxon>Fungi</taxon>
        <taxon>Dikarya</taxon>
        <taxon>Ascomycota</taxon>
        <taxon>Pezizomycotina</taxon>
        <taxon>Eurotiomycetes</taxon>
        <taxon>Chaetothyriomycetidae</taxon>
        <taxon>Chaetothyriales</taxon>
        <taxon>Herpotrichiellaceae</taxon>
        <taxon>Exophiala</taxon>
    </lineage>
</organism>
<sequence>MSFIDDDVRRVDAILDKFQLNEAQERFVSAGDLAVDSPAPSQEDARTLQLKAVIRALSTTSSSRPLLRRSKVREFLVQVAKKKGQLSTEEVSVDTSNLEWVAVGKATIQVYGTILNSLLDRTIPLSESIWYWDDVLSSYANTALYTFQMSPIRLWKQSKEVYADARQRFSSGSNLRSSAQQATWSISQSWQEFYRLVRHSIKERSLAHAQTRILSPFSIARIQIRQNLNQITTLRKTSACSIGQLVRECLVFDGAPEDRKHGALPQYSAAEEEDWQTTIAKTVNLLANATRGEEEHQGQDSLDPNTASSVEVAHALIKILDTHLPQQEHHANLRREQYGKPSRLIRYWIPAVGLLLSGSTILRILSNRRAEIAQWFRDLGQTAIDFWANWVVEPVTRLIGTIRHDETSEIAIQSRDSLQADRDSLERMVVDFAVQHPENGTAFTESQINEIRAKVKQGDLTPVLKAYEREMQSPIKNAVAGNLIRTLLIQVQKTKVDVEVAIGGIDSLLKSQELLFGFVGIAPGVVISWALFSWLANTFGGRRGLKQGQKKGEALRLIRNIDRTLTNSDLDDEAIISEENHGLLLCETHLLRQRAALVLPKTVRREFLEDLDDLLDVKGYKQIASATTKFLLTRRVRIAGRDQIVISVKSSIMSEDANPPPRMKLIYHPRSPFARMAYLMAIERHMSDLVSFQKVVVAPVQYQGWSTHNELVGKYNPSNKIPCLILNPNSSDNDNDSTSNISTEQAIFDSRVICEYFDSFSPEYSLSRTNHASFFGDKTLLAAVNGGIDAEILVVYEERLRAEKGILYPEWVTGMRQKVFRAVDYLVRAVQTGQLRVRGQNQSIQVL</sequence>
<dbReference type="VEuPathDB" id="FungiDB:PV10_07661"/>
<evidence type="ECO:0000256" key="2">
    <source>
        <dbReference type="ARBA" id="ARBA00022692"/>
    </source>
</evidence>
<dbReference type="Proteomes" id="UP000288859">
    <property type="component" value="Unassembled WGS sequence"/>
</dbReference>
<dbReference type="InterPro" id="IPR004045">
    <property type="entry name" value="Glutathione_S-Trfase_N"/>
</dbReference>
<evidence type="ECO:0000259" key="7">
    <source>
        <dbReference type="PROSITE" id="PS50404"/>
    </source>
</evidence>
<reference evidence="8 9" key="1">
    <citation type="submission" date="2017-03" db="EMBL/GenBank/DDBJ databases">
        <title>Genomes of endolithic fungi from Antarctica.</title>
        <authorList>
            <person name="Coleine C."/>
            <person name="Masonjones S."/>
            <person name="Stajich J.E."/>
        </authorList>
    </citation>
    <scope>NUCLEOTIDE SEQUENCE [LARGE SCALE GENOMIC DNA]</scope>
    <source>
        <strain evidence="8 9">CCFEE 6314</strain>
    </source>
</reference>
<evidence type="ECO:0000313" key="9">
    <source>
        <dbReference type="Proteomes" id="UP000288859"/>
    </source>
</evidence>
<feature type="domain" description="GST N-terminal" evidence="7">
    <location>
        <begin position="661"/>
        <end position="765"/>
    </location>
</feature>
<dbReference type="Pfam" id="PF08637">
    <property type="entry name" value="NCA2"/>
    <property type="match status" value="1"/>
</dbReference>
<evidence type="ECO:0000313" key="8">
    <source>
        <dbReference type="EMBL" id="RVX75596.1"/>
    </source>
</evidence>
<dbReference type="OrthoDB" id="413313at2759"/>
<evidence type="ECO:0000256" key="6">
    <source>
        <dbReference type="SAM" id="Phobius"/>
    </source>
</evidence>
<comment type="caution">
    <text evidence="8">The sequence shown here is derived from an EMBL/GenBank/DDBJ whole genome shotgun (WGS) entry which is preliminary data.</text>
</comment>
<dbReference type="InterPro" id="IPR036249">
    <property type="entry name" value="Thioredoxin-like_sf"/>
</dbReference>
<proteinExistence type="predicted"/>
<dbReference type="InterPro" id="IPR013946">
    <property type="entry name" value="NCA2-like"/>
</dbReference>
<dbReference type="Gene3D" id="3.40.30.10">
    <property type="entry name" value="Glutaredoxin"/>
    <property type="match status" value="1"/>
</dbReference>
<dbReference type="PROSITE" id="PS50404">
    <property type="entry name" value="GST_NTER"/>
    <property type="match status" value="1"/>
</dbReference>
<dbReference type="AlphaFoldDB" id="A0A438NIP0"/>
<keyword evidence="2 6" id="KW-0812">Transmembrane</keyword>
<evidence type="ECO:0000256" key="3">
    <source>
        <dbReference type="ARBA" id="ARBA00022989"/>
    </source>
</evidence>
<gene>
    <name evidence="8" type="ORF">B0A52_00949</name>
</gene>
<dbReference type="EMBL" id="NAJM01000002">
    <property type="protein sequence ID" value="RVX75596.1"/>
    <property type="molecule type" value="Genomic_DNA"/>
</dbReference>
<keyword evidence="3 6" id="KW-1133">Transmembrane helix</keyword>
<evidence type="ECO:0000256" key="5">
    <source>
        <dbReference type="ARBA" id="ARBA00023136"/>
    </source>
</evidence>
<evidence type="ECO:0000256" key="1">
    <source>
        <dbReference type="ARBA" id="ARBA00004225"/>
    </source>
</evidence>
<feature type="transmembrane region" description="Helical" evidence="6">
    <location>
        <begin position="347"/>
        <end position="365"/>
    </location>
</feature>
<accession>A0A438NIP0</accession>
<keyword evidence="5 6" id="KW-0472">Membrane</keyword>
<dbReference type="Pfam" id="PF13409">
    <property type="entry name" value="GST_N_2"/>
    <property type="match status" value="1"/>
</dbReference>
<comment type="subcellular location">
    <subcellularLocation>
        <location evidence="1">Mitochondrion membrane</location>
        <topology evidence="1">Multi-pass membrane protein</topology>
    </subcellularLocation>
</comment>
<feature type="transmembrane region" description="Helical" evidence="6">
    <location>
        <begin position="514"/>
        <end position="536"/>
    </location>
</feature>
<keyword evidence="4" id="KW-0496">Mitochondrion</keyword>
<name>A0A438NIP0_EXOME</name>
<dbReference type="Gene3D" id="1.20.1050.10">
    <property type="match status" value="1"/>
</dbReference>
<protein>
    <recommendedName>
        <fullName evidence="7">GST N-terminal domain-containing protein</fullName>
    </recommendedName>
</protein>
<dbReference type="PANTHER" id="PTHR28234:SF1">
    <property type="entry name" value="NUCLEAR CONTROL OF ATPASE PROTEIN 2"/>
    <property type="match status" value="1"/>
</dbReference>